<evidence type="ECO:0000313" key="4">
    <source>
        <dbReference type="EMBL" id="ETI27025.1"/>
    </source>
</evidence>
<dbReference type="InterPro" id="IPR051478">
    <property type="entry name" value="Beta-lactamase-like_AB/R"/>
</dbReference>
<name>V9DJI9_9EURO</name>
<reference evidence="4 5" key="1">
    <citation type="submission" date="2013-03" db="EMBL/GenBank/DDBJ databases">
        <title>The Genome Sequence of Cladophialophora carrionii CBS 160.54.</title>
        <authorList>
            <consortium name="The Broad Institute Genomics Platform"/>
            <person name="Cuomo C."/>
            <person name="de Hoog S."/>
            <person name="Gorbushina A."/>
            <person name="Walker B."/>
            <person name="Young S.K."/>
            <person name="Zeng Q."/>
            <person name="Gargeya S."/>
            <person name="Fitzgerald M."/>
            <person name="Haas B."/>
            <person name="Abouelleil A."/>
            <person name="Allen A.W."/>
            <person name="Alvarado L."/>
            <person name="Arachchi H.M."/>
            <person name="Berlin A.M."/>
            <person name="Chapman S.B."/>
            <person name="Gainer-Dewar J."/>
            <person name="Goldberg J."/>
            <person name="Griggs A."/>
            <person name="Gujja S."/>
            <person name="Hansen M."/>
            <person name="Howarth C."/>
            <person name="Imamovic A."/>
            <person name="Ireland A."/>
            <person name="Larimer J."/>
            <person name="McCowan C."/>
            <person name="Murphy C."/>
            <person name="Pearson M."/>
            <person name="Poon T.W."/>
            <person name="Priest M."/>
            <person name="Roberts A."/>
            <person name="Saif S."/>
            <person name="Shea T."/>
            <person name="Sisk P."/>
            <person name="Sykes S."/>
            <person name="Wortman J."/>
            <person name="Nusbaum C."/>
            <person name="Birren B."/>
        </authorList>
    </citation>
    <scope>NUCLEOTIDE SEQUENCE [LARGE SCALE GENOMIC DNA]</scope>
    <source>
        <strain evidence="4 5">CBS 160.54</strain>
    </source>
</reference>
<dbReference type="PANTHER" id="PTHR22935:SF97">
    <property type="entry name" value="BETA-LACTAMASE-RELATED DOMAIN-CONTAINING PROTEIN"/>
    <property type="match status" value="1"/>
</dbReference>
<dbReference type="Proteomes" id="UP000030678">
    <property type="component" value="Unassembled WGS sequence"/>
</dbReference>
<feature type="signal peptide" evidence="1">
    <location>
        <begin position="1"/>
        <end position="20"/>
    </location>
</feature>
<dbReference type="SUPFAM" id="SSF56601">
    <property type="entry name" value="beta-lactamase/transpeptidase-like"/>
    <property type="match status" value="1"/>
</dbReference>
<dbReference type="GeneID" id="19988617"/>
<sequence>MPSTRATIILAFAFATRVLCDYLGPTYPAPTDLATDGSHVSAAWRNLSSTLNGYIADPSANLTSPAGLKNVTFSVGMFSIHDPSAAALQFHHASAEIANSSDGLRKVDGDSIYRVASITKLITTFAGMLNLKPSDWDRPITEFVPTLAAYAAAHPAKDDRTGTVDWNKVTLAALASQIAGTPRDVSPFDPSDYLLVDLTGALVASFGLPLPDPSDPVAVPPCLISLLSGNMSCPSDEYAIGAEARPPLFLPWTSPAYTDYGFMLLGAAISNITGKSIHDVYSQSIFDPLGMDSTDSNVPDPSQYGRYVIPGNASVAGLTPEGAPQVTIPSGGIFSTTNDLARLGTAILNSTLLDSDQTRQWMKPVSHTAMFEYSVGKPWEIYRYTHPRTGLVTDLYTKLGDSGYYSGYLVLIPDYDAGFSIIMASSLRQRTALVSLLADAVTEAVLPGLSSQAEAEADQSFVGTYTSQDDALNTTLTLAIDPTGKPGLVMTQFTSNGTDVLQSEALGAGPIRLLHSITDRPNGRVAFRASHTPAPSGGLFSRGLNTNSDWLGGDSPTYAGIGLGLFVFDVDSNGNATAVSPEAWRVKLVKGS</sequence>
<accession>V9DJI9</accession>
<feature type="chain" id="PRO_5004773447" evidence="1">
    <location>
        <begin position="21"/>
        <end position="592"/>
    </location>
</feature>
<dbReference type="AlphaFoldDB" id="V9DJI9"/>
<evidence type="ECO:0000313" key="5">
    <source>
        <dbReference type="Proteomes" id="UP000030678"/>
    </source>
</evidence>
<dbReference type="InterPro" id="IPR058664">
    <property type="entry name" value="ARB_00930-like_C"/>
</dbReference>
<feature type="domain" description="Beta-lactamase-related" evidence="2">
    <location>
        <begin position="103"/>
        <end position="425"/>
    </location>
</feature>
<dbReference type="RefSeq" id="XP_008724338.1">
    <property type="nucleotide sequence ID" value="XM_008726116.1"/>
</dbReference>
<dbReference type="Pfam" id="PF26335">
    <property type="entry name" value="ARB_00930_C"/>
    <property type="match status" value="1"/>
</dbReference>
<feature type="domain" description="Beta-lactamase-like ARB-00930-like C-terminal" evidence="3">
    <location>
        <begin position="453"/>
        <end position="590"/>
    </location>
</feature>
<dbReference type="EMBL" id="KB822699">
    <property type="protein sequence ID" value="ETI27025.1"/>
    <property type="molecule type" value="Genomic_DNA"/>
</dbReference>
<gene>
    <name evidence="4" type="ORF">G647_10124</name>
</gene>
<evidence type="ECO:0000256" key="1">
    <source>
        <dbReference type="SAM" id="SignalP"/>
    </source>
</evidence>
<dbReference type="Gene3D" id="3.40.710.10">
    <property type="entry name" value="DD-peptidase/beta-lactamase superfamily"/>
    <property type="match status" value="1"/>
</dbReference>
<dbReference type="VEuPathDB" id="FungiDB:G647_10124"/>
<dbReference type="PANTHER" id="PTHR22935">
    <property type="entry name" value="PENICILLIN-BINDING PROTEIN"/>
    <property type="match status" value="1"/>
</dbReference>
<protein>
    <submittedName>
        <fullName evidence="4">Uncharacterized protein</fullName>
    </submittedName>
</protein>
<dbReference type="InterPro" id="IPR012338">
    <property type="entry name" value="Beta-lactam/transpept-like"/>
</dbReference>
<dbReference type="InterPro" id="IPR001466">
    <property type="entry name" value="Beta-lactam-related"/>
</dbReference>
<dbReference type="Pfam" id="PF00144">
    <property type="entry name" value="Beta-lactamase"/>
    <property type="match status" value="1"/>
</dbReference>
<evidence type="ECO:0000259" key="2">
    <source>
        <dbReference type="Pfam" id="PF00144"/>
    </source>
</evidence>
<evidence type="ECO:0000259" key="3">
    <source>
        <dbReference type="Pfam" id="PF26335"/>
    </source>
</evidence>
<dbReference type="HOGENOM" id="CLU_019706_0_0_1"/>
<proteinExistence type="predicted"/>
<dbReference type="OrthoDB" id="10250282at2759"/>
<organism evidence="4 5">
    <name type="scientific">Cladophialophora carrionii CBS 160.54</name>
    <dbReference type="NCBI Taxonomy" id="1279043"/>
    <lineage>
        <taxon>Eukaryota</taxon>
        <taxon>Fungi</taxon>
        <taxon>Dikarya</taxon>
        <taxon>Ascomycota</taxon>
        <taxon>Pezizomycotina</taxon>
        <taxon>Eurotiomycetes</taxon>
        <taxon>Chaetothyriomycetidae</taxon>
        <taxon>Chaetothyriales</taxon>
        <taxon>Herpotrichiellaceae</taxon>
        <taxon>Cladophialophora</taxon>
    </lineage>
</organism>
<keyword evidence="1" id="KW-0732">Signal</keyword>